<dbReference type="Gene3D" id="1.20.1280.50">
    <property type="match status" value="1"/>
</dbReference>
<dbReference type="Pfam" id="PF12937">
    <property type="entry name" value="F-box-like"/>
    <property type="match status" value="1"/>
</dbReference>
<accession>A0AAN8VM09</accession>
<evidence type="ECO:0000256" key="1">
    <source>
        <dbReference type="SAM" id="Phobius"/>
    </source>
</evidence>
<feature type="transmembrane region" description="Helical" evidence="1">
    <location>
        <begin position="328"/>
        <end position="347"/>
    </location>
</feature>
<gene>
    <name evidence="3" type="ORF">RJ641_033279</name>
</gene>
<dbReference type="InterPro" id="IPR036047">
    <property type="entry name" value="F-box-like_dom_sf"/>
</dbReference>
<keyword evidence="4" id="KW-1185">Reference proteome</keyword>
<organism evidence="3 4">
    <name type="scientific">Dillenia turbinata</name>
    <dbReference type="NCBI Taxonomy" id="194707"/>
    <lineage>
        <taxon>Eukaryota</taxon>
        <taxon>Viridiplantae</taxon>
        <taxon>Streptophyta</taxon>
        <taxon>Embryophyta</taxon>
        <taxon>Tracheophyta</taxon>
        <taxon>Spermatophyta</taxon>
        <taxon>Magnoliopsida</taxon>
        <taxon>eudicotyledons</taxon>
        <taxon>Gunneridae</taxon>
        <taxon>Pentapetalae</taxon>
        <taxon>Dilleniales</taxon>
        <taxon>Dilleniaceae</taxon>
        <taxon>Dillenia</taxon>
    </lineage>
</organism>
<dbReference type="PANTHER" id="PTHR33736">
    <property type="entry name" value="F-BOX PROTEIN-RELATED"/>
    <property type="match status" value="1"/>
</dbReference>
<protein>
    <recommendedName>
        <fullName evidence="2">F-box domain-containing protein</fullName>
    </recommendedName>
</protein>
<dbReference type="Proteomes" id="UP001370490">
    <property type="component" value="Unassembled WGS sequence"/>
</dbReference>
<comment type="caution">
    <text evidence="3">The sequence shown here is derived from an EMBL/GenBank/DDBJ whole genome shotgun (WGS) entry which is preliminary data.</text>
</comment>
<evidence type="ECO:0000313" key="3">
    <source>
        <dbReference type="EMBL" id="KAK6936249.1"/>
    </source>
</evidence>
<keyword evidence="1" id="KW-0472">Membrane</keyword>
<evidence type="ECO:0000313" key="4">
    <source>
        <dbReference type="Proteomes" id="UP001370490"/>
    </source>
</evidence>
<dbReference type="SUPFAM" id="SSF81383">
    <property type="entry name" value="F-box domain"/>
    <property type="match status" value="1"/>
</dbReference>
<evidence type="ECO:0000259" key="2">
    <source>
        <dbReference type="Pfam" id="PF12937"/>
    </source>
</evidence>
<feature type="domain" description="F-box" evidence="2">
    <location>
        <begin position="23"/>
        <end position="68"/>
    </location>
</feature>
<dbReference type="InterPro" id="IPR001810">
    <property type="entry name" value="F-box_dom"/>
</dbReference>
<name>A0AAN8VM09_9MAGN</name>
<sequence>MASSIDLFPTVDRGSGYGGTNILALPHDVLLTHILTRLDGPTLSSAACASSTLHSLSSDRKLWIDICESTWPSTADPRMRQLIGSFPSGHRSLFSDSFPLLAPNPDTASPIPHPGRPSNGTMELISAVDIHCKNQPIFSKVQNVETESGWFLGSPFIVDLLSPKDSIPTQIKHNDRADEDDKFLKDLEENMTLSWIVVDPNLTRSVNLSGRRPISVERHWLNGDVQLKYVTILTGDRQSPSEYVQCEIVVTCGGCEGEEMHVREVTLQVEDLEGKCLSGRDSLAILQRAMERGKREKVREGEDGKARHRNFMEMRKERTERKQRREKVIDMVCVTVMVAIFLAYWSYVLFLR</sequence>
<reference evidence="3 4" key="1">
    <citation type="submission" date="2023-12" db="EMBL/GenBank/DDBJ databases">
        <title>A high-quality genome assembly for Dillenia turbinata (Dilleniales).</title>
        <authorList>
            <person name="Chanderbali A."/>
        </authorList>
    </citation>
    <scope>NUCLEOTIDE SEQUENCE [LARGE SCALE GENOMIC DNA]</scope>
    <source>
        <strain evidence="3">LSX21</strain>
        <tissue evidence="3">Leaf</tissue>
    </source>
</reference>
<dbReference type="AlphaFoldDB" id="A0AAN8VM09"/>
<proteinExistence type="predicted"/>
<dbReference type="EMBL" id="JBAMMX010000007">
    <property type="protein sequence ID" value="KAK6936249.1"/>
    <property type="molecule type" value="Genomic_DNA"/>
</dbReference>
<keyword evidence="1" id="KW-0812">Transmembrane</keyword>
<dbReference type="PANTHER" id="PTHR33736:SF13">
    <property type="entry name" value="OS11G0155100 PROTEIN"/>
    <property type="match status" value="1"/>
</dbReference>
<dbReference type="InterPro" id="IPR045283">
    <property type="entry name" value="AT3G44326-like"/>
</dbReference>
<keyword evidence="1" id="KW-1133">Transmembrane helix</keyword>